<gene>
    <name evidence="1" type="ordered locus">UCYN_10790</name>
</gene>
<evidence type="ECO:0000313" key="1">
    <source>
        <dbReference type="EMBL" id="ADB95754.1"/>
    </source>
</evidence>
<name>D3EQK4_ATETH</name>
<evidence type="ECO:0000313" key="2">
    <source>
        <dbReference type="Proteomes" id="UP000001405"/>
    </source>
</evidence>
<reference evidence="1 2" key="1">
    <citation type="journal article" date="2010" name="Nature">
        <title>Metabolic streamlining in an open-ocean nitrogen-fixing cyanobacterium.</title>
        <authorList>
            <person name="Tripp H.J."/>
            <person name="Bench S.R."/>
            <person name="Turk K.A."/>
            <person name="Foster R.A."/>
            <person name="Desany B.A."/>
            <person name="Niazi F."/>
            <person name="Affourtit J.P."/>
            <person name="Zehr J.P."/>
        </authorList>
    </citation>
    <scope>NUCLEOTIDE SEQUENCE [LARGE SCALE GENOMIC DNA]</scope>
    <source>
        <strain evidence="2">ALOHA</strain>
    </source>
</reference>
<proteinExistence type="predicted"/>
<dbReference type="Proteomes" id="UP000001405">
    <property type="component" value="Chromosome"/>
</dbReference>
<dbReference type="KEGG" id="cyu:UCYN_10790"/>
<dbReference type="EMBL" id="CP001842">
    <property type="protein sequence ID" value="ADB95754.1"/>
    <property type="molecule type" value="Genomic_DNA"/>
</dbReference>
<organism evidence="2">
    <name type="scientific">Atelocyanobacterium thalassa (isolate ALOHA)</name>
    <dbReference type="NCBI Taxonomy" id="1453429"/>
    <lineage>
        <taxon>Bacteria</taxon>
        <taxon>Bacillati</taxon>
        <taxon>Cyanobacteriota</taxon>
        <taxon>Cyanophyceae</taxon>
        <taxon>Oscillatoriophycideae</taxon>
        <taxon>Chroococcales</taxon>
        <taxon>Aphanothecaceae</taxon>
        <taxon>Candidatus Atelocyanobacterium</taxon>
        <taxon>Candidatus Atelocyanobacterium thalassae</taxon>
    </lineage>
</organism>
<keyword evidence="2" id="KW-1185">Reference proteome</keyword>
<sequence length="40" mass="4626">MKDLEKYFIPNMCQFYLSVMANYGTTTQGNPKVVVCIKSY</sequence>
<dbReference type="HOGENOM" id="CLU_3286480_0_0_3"/>
<accession>D3EQK4</accession>
<dbReference type="AlphaFoldDB" id="D3EQK4"/>
<dbReference type="RefSeq" id="WP_012954441.1">
    <property type="nucleotide sequence ID" value="NC_013771.1"/>
</dbReference>
<protein>
    <submittedName>
        <fullName evidence="1">Uncharacterized protein</fullName>
    </submittedName>
</protein>